<dbReference type="OrthoDB" id="10267969at2759"/>
<dbReference type="Pfam" id="PF04117">
    <property type="entry name" value="Mpv17_PMP22"/>
    <property type="match status" value="1"/>
</dbReference>
<sequence length="191" mass="22787">MRKLLISFYKKTAQVVNDQHTALFGKYLLLTNTVSSGFLMYIGEYFAQRIQKSKNMNENGYDREKMKQLAVVGLSQGPLHHYTYMWMERLLPGNAKSTIVKKIMSDQFIVSPVFILHYFYTSYFLEGRKVTETNELLKDKFLKVYVADWLVWPATQFINFQFVPLQYRVLYINMITMFYNIFLCYVKNERH</sequence>
<reference evidence="7" key="2">
    <citation type="submission" date="2022-10" db="EMBL/GenBank/DDBJ databases">
        <authorList>
            <consortium name="ENA_rothamsted_submissions"/>
            <consortium name="culmorum"/>
            <person name="King R."/>
        </authorList>
    </citation>
    <scope>NUCLEOTIDE SEQUENCE</scope>
</reference>
<dbReference type="InterPro" id="IPR007248">
    <property type="entry name" value="Mpv17_PMP22"/>
</dbReference>
<keyword evidence="4 6" id="KW-1133">Transmembrane helix</keyword>
<evidence type="ECO:0000313" key="7">
    <source>
        <dbReference type="EMBL" id="CAG9812100.1"/>
    </source>
</evidence>
<evidence type="ECO:0000256" key="2">
    <source>
        <dbReference type="ARBA" id="ARBA00006824"/>
    </source>
</evidence>
<evidence type="ECO:0000256" key="3">
    <source>
        <dbReference type="ARBA" id="ARBA00022692"/>
    </source>
</evidence>
<comment type="caution">
    <text evidence="6">Lacks conserved residue(s) required for the propagation of feature annotation.</text>
</comment>
<dbReference type="EMBL" id="OU895880">
    <property type="protein sequence ID" value="CAG9812100.1"/>
    <property type="molecule type" value="Genomic_DNA"/>
</dbReference>
<keyword evidence="5 6" id="KW-0472">Membrane</keyword>
<evidence type="ECO:0000256" key="5">
    <source>
        <dbReference type="ARBA" id="ARBA00023136"/>
    </source>
</evidence>
<evidence type="ECO:0000313" key="8">
    <source>
        <dbReference type="Proteomes" id="UP001153620"/>
    </source>
</evidence>
<dbReference type="GO" id="GO:0016020">
    <property type="term" value="C:membrane"/>
    <property type="evidence" value="ECO:0007669"/>
    <property type="project" value="UniProtKB-SubCell"/>
</dbReference>
<evidence type="ECO:0000256" key="6">
    <source>
        <dbReference type="RuleBase" id="RU363053"/>
    </source>
</evidence>
<organism evidence="7 8">
    <name type="scientific">Chironomus riparius</name>
    <dbReference type="NCBI Taxonomy" id="315576"/>
    <lineage>
        <taxon>Eukaryota</taxon>
        <taxon>Metazoa</taxon>
        <taxon>Ecdysozoa</taxon>
        <taxon>Arthropoda</taxon>
        <taxon>Hexapoda</taxon>
        <taxon>Insecta</taxon>
        <taxon>Pterygota</taxon>
        <taxon>Neoptera</taxon>
        <taxon>Endopterygota</taxon>
        <taxon>Diptera</taxon>
        <taxon>Nematocera</taxon>
        <taxon>Chironomoidea</taxon>
        <taxon>Chironomidae</taxon>
        <taxon>Chironominae</taxon>
        <taxon>Chironomus</taxon>
    </lineage>
</organism>
<evidence type="ECO:0000256" key="4">
    <source>
        <dbReference type="ARBA" id="ARBA00022989"/>
    </source>
</evidence>
<protein>
    <recommendedName>
        <fullName evidence="9">Mpv17-like protein 2</fullName>
    </recommendedName>
</protein>
<comment type="subcellular location">
    <subcellularLocation>
        <location evidence="1">Membrane</location>
        <topology evidence="1">Multi-pass membrane protein</topology>
    </subcellularLocation>
</comment>
<name>A0A9N9WZE8_9DIPT</name>
<feature type="transmembrane region" description="Helical" evidence="6">
    <location>
        <begin position="169"/>
        <end position="186"/>
    </location>
</feature>
<keyword evidence="3 6" id="KW-0812">Transmembrane</keyword>
<dbReference type="AlphaFoldDB" id="A0A9N9WZE8"/>
<dbReference type="GO" id="GO:0061668">
    <property type="term" value="P:mitochondrial ribosome assembly"/>
    <property type="evidence" value="ECO:0007669"/>
    <property type="project" value="TreeGrafter"/>
</dbReference>
<dbReference type="Proteomes" id="UP001153620">
    <property type="component" value="Chromosome 4"/>
</dbReference>
<proteinExistence type="inferred from homology"/>
<evidence type="ECO:0008006" key="9">
    <source>
        <dbReference type="Google" id="ProtNLM"/>
    </source>
</evidence>
<reference evidence="7" key="1">
    <citation type="submission" date="2022-01" db="EMBL/GenBank/DDBJ databases">
        <authorList>
            <person name="King R."/>
        </authorList>
    </citation>
    <scope>NUCLEOTIDE SEQUENCE</scope>
</reference>
<dbReference type="GO" id="GO:0005739">
    <property type="term" value="C:mitochondrion"/>
    <property type="evidence" value="ECO:0007669"/>
    <property type="project" value="TreeGrafter"/>
</dbReference>
<gene>
    <name evidence="7" type="ORF">CHIRRI_LOCUS14905</name>
</gene>
<accession>A0A9N9WZE8</accession>
<dbReference type="PANTHER" id="PTHR11266">
    <property type="entry name" value="PEROXISOMAL MEMBRANE PROTEIN 2, PXMP2 MPV17"/>
    <property type="match status" value="1"/>
</dbReference>
<keyword evidence="8" id="KW-1185">Reference proteome</keyword>
<dbReference type="PANTHER" id="PTHR11266:SF81">
    <property type="entry name" value="GH12661P-RELATED"/>
    <property type="match status" value="1"/>
</dbReference>
<comment type="similarity">
    <text evidence="2 6">Belongs to the peroxisomal membrane protein PXMP2/4 family.</text>
</comment>
<evidence type="ECO:0000256" key="1">
    <source>
        <dbReference type="ARBA" id="ARBA00004141"/>
    </source>
</evidence>